<dbReference type="Proteomes" id="UP000323664">
    <property type="component" value="Unassembled WGS sequence"/>
</dbReference>
<dbReference type="EMBL" id="RIAS01000001">
    <property type="protein sequence ID" value="KAA8782559.1"/>
    <property type="molecule type" value="Genomic_DNA"/>
</dbReference>
<dbReference type="SUPFAM" id="SSF56349">
    <property type="entry name" value="DNA breaking-rejoining enzymes"/>
    <property type="match status" value="1"/>
</dbReference>
<dbReference type="InterPro" id="IPR010998">
    <property type="entry name" value="Integrase_recombinase_N"/>
</dbReference>
<evidence type="ECO:0000256" key="2">
    <source>
        <dbReference type="ARBA" id="ARBA00022908"/>
    </source>
</evidence>
<evidence type="ECO:0000313" key="9">
    <source>
        <dbReference type="Proteomes" id="UP000323664"/>
    </source>
</evidence>
<dbReference type="GO" id="GO:0015074">
    <property type="term" value="P:DNA integration"/>
    <property type="evidence" value="ECO:0007669"/>
    <property type="project" value="UniProtKB-KW"/>
</dbReference>
<evidence type="ECO:0000256" key="5">
    <source>
        <dbReference type="PROSITE-ProRule" id="PRU01248"/>
    </source>
</evidence>
<keyword evidence="2" id="KW-0229">DNA integration</keyword>
<dbReference type="InterPro" id="IPR050090">
    <property type="entry name" value="Tyrosine_recombinase_XerCD"/>
</dbReference>
<dbReference type="Pfam" id="PF00589">
    <property type="entry name" value="Phage_integrase"/>
    <property type="match status" value="1"/>
</dbReference>
<evidence type="ECO:0000259" key="6">
    <source>
        <dbReference type="PROSITE" id="PS51898"/>
    </source>
</evidence>
<dbReference type="InterPro" id="IPR013762">
    <property type="entry name" value="Integrase-like_cat_sf"/>
</dbReference>
<dbReference type="Pfam" id="PF14659">
    <property type="entry name" value="Phage_int_SAM_3"/>
    <property type="match status" value="1"/>
</dbReference>
<dbReference type="Gene3D" id="1.10.443.10">
    <property type="entry name" value="Intergrase catalytic core"/>
    <property type="match status" value="1"/>
</dbReference>
<dbReference type="GO" id="GO:0006310">
    <property type="term" value="P:DNA recombination"/>
    <property type="evidence" value="ECO:0007669"/>
    <property type="project" value="UniProtKB-KW"/>
</dbReference>
<evidence type="ECO:0000256" key="4">
    <source>
        <dbReference type="ARBA" id="ARBA00023172"/>
    </source>
</evidence>
<dbReference type="InterPro" id="IPR004107">
    <property type="entry name" value="Integrase_SAM-like_N"/>
</dbReference>
<comment type="similarity">
    <text evidence="1">Belongs to the 'phage' integrase family.</text>
</comment>
<evidence type="ECO:0000256" key="3">
    <source>
        <dbReference type="ARBA" id="ARBA00023125"/>
    </source>
</evidence>
<dbReference type="CDD" id="cd01189">
    <property type="entry name" value="INT_ICEBs1_C_like"/>
    <property type="match status" value="1"/>
</dbReference>
<dbReference type="OrthoDB" id="9803188at2"/>
<name>A0A5M9WLX0_PAEAM</name>
<organism evidence="8 9">
    <name type="scientific">Paenibacillus amylolyticus</name>
    <dbReference type="NCBI Taxonomy" id="1451"/>
    <lineage>
        <taxon>Bacteria</taxon>
        <taxon>Bacillati</taxon>
        <taxon>Bacillota</taxon>
        <taxon>Bacilli</taxon>
        <taxon>Bacillales</taxon>
        <taxon>Paenibacillaceae</taxon>
        <taxon>Paenibacillus</taxon>
    </lineage>
</organism>
<dbReference type="PROSITE" id="PS51900">
    <property type="entry name" value="CB"/>
    <property type="match status" value="1"/>
</dbReference>
<dbReference type="InterPro" id="IPR002104">
    <property type="entry name" value="Integrase_catalytic"/>
</dbReference>
<dbReference type="GO" id="GO:0003677">
    <property type="term" value="F:DNA binding"/>
    <property type="evidence" value="ECO:0007669"/>
    <property type="project" value="UniProtKB-UniRule"/>
</dbReference>
<dbReference type="InterPro" id="IPR044068">
    <property type="entry name" value="CB"/>
</dbReference>
<reference evidence="8 9" key="1">
    <citation type="journal article" date="2019" name="J. Ind. Microbiol. Biotechnol.">
        <title>Paenibacillus amylolyticus 27C64 has a diverse set of carbohydrate-active enzymes and complete pectin deconstruction system.</title>
        <authorList>
            <person name="Keggi C."/>
            <person name="Doran-Peterson J."/>
        </authorList>
    </citation>
    <scope>NUCLEOTIDE SEQUENCE [LARGE SCALE GENOMIC DNA]</scope>
    <source>
        <strain evidence="8 9">27C64</strain>
    </source>
</reference>
<comment type="caution">
    <text evidence="8">The sequence shown here is derived from an EMBL/GenBank/DDBJ whole genome shotgun (WGS) entry which is preliminary data.</text>
</comment>
<proteinExistence type="inferred from homology"/>
<dbReference type="InterPro" id="IPR011010">
    <property type="entry name" value="DNA_brk_join_enz"/>
</dbReference>
<sequence length="432" mass="50742">MAKGSIEKRGRNTWRLTVDLGLRADNTRNRPRKTITIEDEALLKTTKRLSDYLDNELAKFKIEVEAGAYIAPEKTKFSDFIKVWHEQYANDPKNLSITTLNVYDNIIESRLIPAFGNDRIDQISTLKIISFFHEMEKPGMRKPPNSKRPLSEKQKAKLLEPLDASTLAIFHRVLKNIFSRAVEWKMIKESPMEGVKKPVAKNTKEKLIKQRDNPQYYDEAEAQEVVDALYKETRKWRLLVLGSMMGGFRRGELIGLEWPEVFFKNNVIRVENNIPFTLKGEPVEKEPKSKASYRDVDMPDWYMEELSLYEKEWQEEKDFLEDKWLGGDRKYVFHNGTGKPYYFQHPSRWWKRFCKRHGIRYIKFHGLRHSSGTLLLEDEEEANFDSILIVIQRRLGHARLSTTSDTYVHVTKKVKTRIAGKLNKFNPSEPRK</sequence>
<keyword evidence="3 5" id="KW-0238">DNA-binding</keyword>
<dbReference type="PANTHER" id="PTHR30349">
    <property type="entry name" value="PHAGE INTEGRASE-RELATED"/>
    <property type="match status" value="1"/>
</dbReference>
<feature type="domain" description="Tyr recombinase" evidence="6">
    <location>
        <begin position="212"/>
        <end position="420"/>
    </location>
</feature>
<dbReference type="RefSeq" id="WP_123062470.1">
    <property type="nucleotide sequence ID" value="NZ_RIAS01000001.1"/>
</dbReference>
<dbReference type="PROSITE" id="PS51898">
    <property type="entry name" value="TYR_RECOMBINASE"/>
    <property type="match status" value="1"/>
</dbReference>
<evidence type="ECO:0000313" key="8">
    <source>
        <dbReference type="EMBL" id="KAA8782559.1"/>
    </source>
</evidence>
<accession>A0A5M9WLX0</accession>
<dbReference type="AlphaFoldDB" id="A0A5M9WLX0"/>
<evidence type="ECO:0000259" key="7">
    <source>
        <dbReference type="PROSITE" id="PS51900"/>
    </source>
</evidence>
<keyword evidence="4" id="KW-0233">DNA recombination</keyword>
<protein>
    <submittedName>
        <fullName evidence="8">Site-specific integrase</fullName>
    </submittedName>
</protein>
<gene>
    <name evidence="8" type="ORF">EC604_01690</name>
</gene>
<dbReference type="PANTHER" id="PTHR30349:SF64">
    <property type="entry name" value="PROPHAGE INTEGRASE INTD-RELATED"/>
    <property type="match status" value="1"/>
</dbReference>
<feature type="domain" description="Core-binding (CB)" evidence="7">
    <location>
        <begin position="75"/>
        <end position="182"/>
    </location>
</feature>
<dbReference type="Gene3D" id="1.10.150.130">
    <property type="match status" value="1"/>
</dbReference>
<evidence type="ECO:0000256" key="1">
    <source>
        <dbReference type="ARBA" id="ARBA00008857"/>
    </source>
</evidence>